<dbReference type="GO" id="GO:0009903">
    <property type="term" value="P:chloroplast avoidance movement"/>
    <property type="evidence" value="ECO:0007669"/>
    <property type="project" value="TreeGrafter"/>
</dbReference>
<feature type="coiled-coil region" evidence="3">
    <location>
        <begin position="353"/>
        <end position="401"/>
    </location>
</feature>
<dbReference type="Proteomes" id="UP001374535">
    <property type="component" value="Chromosome 6"/>
</dbReference>
<dbReference type="GO" id="GO:0009904">
    <property type="term" value="P:chloroplast accumulation movement"/>
    <property type="evidence" value="ECO:0007669"/>
    <property type="project" value="TreeGrafter"/>
</dbReference>
<dbReference type="Pfam" id="PF05701">
    <property type="entry name" value="WEMBL"/>
    <property type="match status" value="1"/>
</dbReference>
<reference evidence="4 5" key="1">
    <citation type="journal article" date="2023" name="Life. Sci Alliance">
        <title>Evolutionary insights into 3D genome organization and epigenetic landscape of Vigna mungo.</title>
        <authorList>
            <person name="Junaid A."/>
            <person name="Singh B."/>
            <person name="Bhatia S."/>
        </authorList>
    </citation>
    <scope>NUCLEOTIDE SEQUENCE [LARGE SCALE GENOMIC DNA]</scope>
    <source>
        <strain evidence="4">Urdbean</strain>
    </source>
</reference>
<evidence type="ECO:0008006" key="6">
    <source>
        <dbReference type="Google" id="ProtNLM"/>
    </source>
</evidence>
<sequence length="685" mass="78361">MCPIPIPASHRYSLHRLVTHDLWFGHLSPEFSAITFALHLSFSPNQPTSTASGMHFLPSLYFSVLLFTCHIMDGAELGSRSVGSVKAAVNFYDDKRPSSRTRELQRAKWDIGRYRESKWTAESAKARAESELSNAKKTVKHLSCMIEESSFNAKTQRRDVERLEKREKEQHGVMVVAKRNESYEYEEVMRELEYLKKELFKLKLDVASILEEKSRAEKEIEASNSKMLSCLTTAEELRKEIEEANEEQVLAELARIEALKELADIEALREQEAKEFSIKLESARKKLKDATEEIDESKELDIKLAITLSDVDLLLNELKSAKEMEKRVRGDGSVKHLEESFREVEESEDAIVLQTVTEELEAARKELALVKEEGFQFMASMDVIRNELKHVTAETDRLRKNEGKADSTIQVLNSKILRANSKLEVVSAAEVKARSIVTSLSHTLEKLKTETEEARKENEHISQEVTATKEEIQKVEFEIDMTEERLQGVMQELEVAKASESVALEKLKTLAETTMRERALTAQHSSLITISKFEYEYLKNHAASAEEVADKKVAAAEAWIVALKASEKEILMETKIAQRELKETKLEQELKVYTKERLVSRRVSSEEFENWPRKREKSSSKNFPRAISRKSIKLNGTITPARGTKFQKNPSPAVRLISPFTIKKRKKVIPNLTKLFRRKRNSSNT</sequence>
<dbReference type="PANTHER" id="PTHR32054">
    <property type="entry name" value="HEAVY CHAIN, PUTATIVE, EXPRESSED-RELATED-RELATED"/>
    <property type="match status" value="1"/>
</dbReference>
<keyword evidence="2 3" id="KW-0175">Coiled coil</keyword>
<comment type="similarity">
    <text evidence="1">Belongs to the WEB family.</text>
</comment>
<evidence type="ECO:0000313" key="5">
    <source>
        <dbReference type="Proteomes" id="UP001374535"/>
    </source>
</evidence>
<dbReference type="GO" id="GO:0005829">
    <property type="term" value="C:cytosol"/>
    <property type="evidence" value="ECO:0007669"/>
    <property type="project" value="TreeGrafter"/>
</dbReference>
<feature type="coiled-coil region" evidence="3">
    <location>
        <begin position="437"/>
        <end position="499"/>
    </location>
</feature>
<organism evidence="4 5">
    <name type="scientific">Vigna mungo</name>
    <name type="common">Black gram</name>
    <name type="synonym">Phaseolus mungo</name>
    <dbReference type="NCBI Taxonomy" id="3915"/>
    <lineage>
        <taxon>Eukaryota</taxon>
        <taxon>Viridiplantae</taxon>
        <taxon>Streptophyta</taxon>
        <taxon>Embryophyta</taxon>
        <taxon>Tracheophyta</taxon>
        <taxon>Spermatophyta</taxon>
        <taxon>Magnoliopsida</taxon>
        <taxon>eudicotyledons</taxon>
        <taxon>Gunneridae</taxon>
        <taxon>Pentapetalae</taxon>
        <taxon>rosids</taxon>
        <taxon>fabids</taxon>
        <taxon>Fabales</taxon>
        <taxon>Fabaceae</taxon>
        <taxon>Papilionoideae</taxon>
        <taxon>50 kb inversion clade</taxon>
        <taxon>NPAAA clade</taxon>
        <taxon>indigoferoid/millettioid clade</taxon>
        <taxon>Phaseoleae</taxon>
        <taxon>Vigna</taxon>
    </lineage>
</organism>
<evidence type="ECO:0000256" key="3">
    <source>
        <dbReference type="SAM" id="Coils"/>
    </source>
</evidence>
<accession>A0AAQ3NGW2</accession>
<dbReference type="PANTHER" id="PTHR32054:SF2">
    <property type="entry name" value="PROTEIN PLASTID MOVEMENT IMPAIRED 2"/>
    <property type="match status" value="1"/>
</dbReference>
<gene>
    <name evidence="4" type="ORF">V8G54_022071</name>
</gene>
<evidence type="ECO:0000256" key="2">
    <source>
        <dbReference type="ARBA" id="ARBA00023054"/>
    </source>
</evidence>
<feature type="coiled-coil region" evidence="3">
    <location>
        <begin position="125"/>
        <end position="300"/>
    </location>
</feature>
<evidence type="ECO:0000313" key="4">
    <source>
        <dbReference type="EMBL" id="WVZ08725.1"/>
    </source>
</evidence>
<dbReference type="InterPro" id="IPR008545">
    <property type="entry name" value="Web"/>
</dbReference>
<dbReference type="EMBL" id="CP144695">
    <property type="protein sequence ID" value="WVZ08725.1"/>
    <property type="molecule type" value="Genomic_DNA"/>
</dbReference>
<proteinExistence type="inferred from homology"/>
<keyword evidence="5" id="KW-1185">Reference proteome</keyword>
<dbReference type="AlphaFoldDB" id="A0AAQ3NGW2"/>
<evidence type="ECO:0000256" key="1">
    <source>
        <dbReference type="ARBA" id="ARBA00005485"/>
    </source>
</evidence>
<protein>
    <recommendedName>
        <fullName evidence="6">Protein PLASTID MOVEMENT IMPAIRED 2</fullName>
    </recommendedName>
</protein>
<name>A0AAQ3NGW2_VIGMU</name>